<keyword evidence="1" id="KW-0413">Isomerase</keyword>
<evidence type="ECO:0000256" key="3">
    <source>
        <dbReference type="SAM" id="MobiDB-lite"/>
    </source>
</evidence>
<feature type="region of interest" description="Disordered" evidence="3">
    <location>
        <begin position="159"/>
        <end position="211"/>
    </location>
</feature>
<dbReference type="GO" id="GO:0009982">
    <property type="term" value="F:pseudouridine synthase activity"/>
    <property type="evidence" value="ECO:0007669"/>
    <property type="project" value="InterPro"/>
</dbReference>
<dbReference type="Proteomes" id="UP000051952">
    <property type="component" value="Unassembled WGS sequence"/>
</dbReference>
<dbReference type="Gene3D" id="3.30.70.580">
    <property type="entry name" value="Pseudouridine synthase I, catalytic domain, N-terminal subdomain"/>
    <property type="match status" value="1"/>
</dbReference>
<dbReference type="SUPFAM" id="SSF55174">
    <property type="entry name" value="Alpha-L RNA-binding motif"/>
    <property type="match status" value="1"/>
</dbReference>
<evidence type="ECO:0000256" key="1">
    <source>
        <dbReference type="ARBA" id="ARBA00023235"/>
    </source>
</evidence>
<feature type="region of interest" description="Disordered" evidence="3">
    <location>
        <begin position="597"/>
        <end position="624"/>
    </location>
</feature>
<sequence>MEHVKAVPKHEDVEGDLRVKRIHNDTRGTNIDGLNPDAFGPSTLGPPTQRTFFDDGGMDIQGHGPSAPGERLKHRSMDILGLSGTSRQRDSVVDHSGMLESISPSDPTLVEEDANAYGNTPTELTDMLKERLLELKAVKLSEERDETVLRRRLALPQPAKVERTQPTPLELTPGGVVAESSRPQSRRRSATTLAEEYNINEAESRSSAQQELHHNALDAANQAQQKERREAVSAYLREEVPDLIPGMSSYDPFSSEHSQPDFSNPNARSSTAADGVLLLRCMQRACLTSRREAIELVASGEVLVDGVVERNPFRRVMATNNIKVRGHAERIRFAPSRLWVYHKPANVVVSRFDPAGRQLFTKHAQVLGIDHLIPIGSLPYKSHGLLLLTNDGELSEVLSHPRANLQQTYNFRISPAIDPVLANKLNTEGVRINEVLYKQAEFIVDASTRSRYFLKLRMKGEFMPPHQLLGHLNRTIERGGRVSMGPFALNGLPPGGVREVTVPHFFMKHVAQAWKPFVERDWPTHRRERVHKLKQLAKFRELRAKELEEMDAFTFDEFKDALTYQSRELDTEAERIASQLQRQPRVDDEELSVFASTPADDASRGSHNRWGGGQVPNPFSGRDHDFVEDITRAM</sequence>
<feature type="region of interest" description="Disordered" evidence="3">
    <location>
        <begin position="246"/>
        <end position="268"/>
    </location>
</feature>
<dbReference type="PANTHER" id="PTHR47683">
    <property type="entry name" value="PSEUDOURIDINE SYNTHASE FAMILY PROTEIN-RELATED"/>
    <property type="match status" value="1"/>
</dbReference>
<dbReference type="OMA" id="ERDWPYF"/>
<organism evidence="5 6">
    <name type="scientific">Bodo saltans</name>
    <name type="common">Flagellated protozoan</name>
    <dbReference type="NCBI Taxonomy" id="75058"/>
    <lineage>
        <taxon>Eukaryota</taxon>
        <taxon>Discoba</taxon>
        <taxon>Euglenozoa</taxon>
        <taxon>Kinetoplastea</taxon>
        <taxon>Metakinetoplastina</taxon>
        <taxon>Eubodonida</taxon>
        <taxon>Bodonidae</taxon>
        <taxon>Bodo</taxon>
    </lineage>
</organism>
<dbReference type="GO" id="GO:0001522">
    <property type="term" value="P:pseudouridine synthesis"/>
    <property type="evidence" value="ECO:0007669"/>
    <property type="project" value="InterPro"/>
</dbReference>
<accession>A0A0S4IST3</accession>
<evidence type="ECO:0000256" key="2">
    <source>
        <dbReference type="PROSITE-ProRule" id="PRU00182"/>
    </source>
</evidence>
<feature type="domain" description="Pseudouridine synthase RsuA/RluA-like" evidence="4">
    <location>
        <begin position="338"/>
        <end position="419"/>
    </location>
</feature>
<keyword evidence="6" id="KW-1185">Reference proteome</keyword>
<dbReference type="VEuPathDB" id="TriTrypDB:BSAL_71955"/>
<dbReference type="InterPro" id="IPR020094">
    <property type="entry name" value="TruA/RsuA/RluB/E/F_N"/>
</dbReference>
<gene>
    <name evidence="5" type="ORF">BSAL_71955</name>
</gene>
<proteinExistence type="predicted"/>
<evidence type="ECO:0000259" key="4">
    <source>
        <dbReference type="Pfam" id="PF00849"/>
    </source>
</evidence>
<dbReference type="SUPFAM" id="SSF55120">
    <property type="entry name" value="Pseudouridine synthase"/>
    <property type="match status" value="1"/>
</dbReference>
<evidence type="ECO:0000313" key="6">
    <source>
        <dbReference type="Proteomes" id="UP000051952"/>
    </source>
</evidence>
<dbReference type="CDD" id="cd00165">
    <property type="entry name" value="S4"/>
    <property type="match status" value="1"/>
</dbReference>
<dbReference type="InterPro" id="IPR042092">
    <property type="entry name" value="PsdUridine_s_RsuA/RluB/E/F_cat"/>
</dbReference>
<feature type="compositionally biased region" description="Polar residues" evidence="3">
    <location>
        <begin position="251"/>
        <end position="268"/>
    </location>
</feature>
<dbReference type="InterPro" id="IPR050343">
    <property type="entry name" value="RsuA_PseudoU_synthase"/>
</dbReference>
<reference evidence="6" key="1">
    <citation type="submission" date="2015-09" db="EMBL/GenBank/DDBJ databases">
        <authorList>
            <consortium name="Pathogen Informatics"/>
        </authorList>
    </citation>
    <scope>NUCLEOTIDE SEQUENCE [LARGE SCALE GENOMIC DNA]</scope>
    <source>
        <strain evidence="6">Lake Konstanz</strain>
    </source>
</reference>
<dbReference type="Gene3D" id="3.30.70.1560">
    <property type="entry name" value="Alpha-L RNA-binding motif"/>
    <property type="match status" value="1"/>
</dbReference>
<dbReference type="PANTHER" id="PTHR47683:SF2">
    <property type="entry name" value="RNA-BINDING S4 DOMAIN-CONTAINING PROTEIN"/>
    <property type="match status" value="1"/>
</dbReference>
<dbReference type="Pfam" id="PF00849">
    <property type="entry name" value="PseudoU_synth_2"/>
    <property type="match status" value="1"/>
</dbReference>
<dbReference type="OrthoDB" id="440619at2759"/>
<dbReference type="GO" id="GO:0003723">
    <property type="term" value="F:RNA binding"/>
    <property type="evidence" value="ECO:0007669"/>
    <property type="project" value="UniProtKB-KW"/>
</dbReference>
<dbReference type="AlphaFoldDB" id="A0A0S4IST3"/>
<dbReference type="InterPro" id="IPR006145">
    <property type="entry name" value="PsdUridine_synth_RsuA/RluA"/>
</dbReference>
<dbReference type="PROSITE" id="PS50889">
    <property type="entry name" value="S4"/>
    <property type="match status" value="1"/>
</dbReference>
<protein>
    <submittedName>
        <fullName evidence="5">tRNA pseudouridine synthase A, putative</fullName>
    </submittedName>
</protein>
<feature type="region of interest" description="Disordered" evidence="3">
    <location>
        <begin position="26"/>
        <end position="49"/>
    </location>
</feature>
<dbReference type="InterPro" id="IPR036986">
    <property type="entry name" value="S4_RNA-bd_sf"/>
</dbReference>
<dbReference type="EMBL" id="CYKH01000567">
    <property type="protein sequence ID" value="CUG06200.1"/>
    <property type="molecule type" value="Genomic_DNA"/>
</dbReference>
<keyword evidence="2" id="KW-0694">RNA-binding</keyword>
<dbReference type="Gene3D" id="3.10.290.10">
    <property type="entry name" value="RNA-binding S4 domain"/>
    <property type="match status" value="1"/>
</dbReference>
<name>A0A0S4IST3_BODSA</name>
<dbReference type="InterPro" id="IPR020103">
    <property type="entry name" value="PsdUridine_synth_cat_dom_sf"/>
</dbReference>
<evidence type="ECO:0000313" key="5">
    <source>
        <dbReference type="EMBL" id="CUG06200.1"/>
    </source>
</evidence>